<dbReference type="Pfam" id="PF00892">
    <property type="entry name" value="EamA"/>
    <property type="match status" value="2"/>
</dbReference>
<gene>
    <name evidence="8" type="ORF">C0189_02165</name>
</gene>
<dbReference type="RefSeq" id="WP_416084861.1">
    <property type="nucleotide sequence ID" value="NZ_JBNARP010000005.1"/>
</dbReference>
<keyword evidence="3 6" id="KW-0812">Transmembrane</keyword>
<dbReference type="PANTHER" id="PTHR42920:SF5">
    <property type="entry name" value="EAMA DOMAIN-CONTAINING PROTEIN"/>
    <property type="match status" value="1"/>
</dbReference>
<feature type="transmembrane region" description="Helical" evidence="6">
    <location>
        <begin position="122"/>
        <end position="142"/>
    </location>
</feature>
<dbReference type="AlphaFoldDB" id="A0A2J6WEW8"/>
<protein>
    <submittedName>
        <fullName evidence="8">EamA/RhaT family transporter</fullName>
    </submittedName>
</protein>
<comment type="caution">
    <text evidence="8">The sequence shown here is derived from an EMBL/GenBank/DDBJ whole genome shotgun (WGS) entry which is preliminary data.</text>
</comment>
<evidence type="ECO:0000256" key="3">
    <source>
        <dbReference type="ARBA" id="ARBA00022692"/>
    </source>
</evidence>
<evidence type="ECO:0000259" key="7">
    <source>
        <dbReference type="Pfam" id="PF00892"/>
    </source>
</evidence>
<evidence type="ECO:0000256" key="4">
    <source>
        <dbReference type="ARBA" id="ARBA00022989"/>
    </source>
</evidence>
<dbReference type="InterPro" id="IPR000620">
    <property type="entry name" value="EamA_dom"/>
</dbReference>
<feature type="transmembrane region" description="Helical" evidence="6">
    <location>
        <begin position="67"/>
        <end position="84"/>
    </location>
</feature>
<feature type="transmembrane region" description="Helical" evidence="6">
    <location>
        <begin position="148"/>
        <end position="167"/>
    </location>
</feature>
<dbReference type="Proteomes" id="UP000237040">
    <property type="component" value="Unassembled WGS sequence"/>
</dbReference>
<sequence>MKSRKIFSIVLLIFSTLIWGSTFTLVKSILRFITDFQLLFLRFGFASILSVFVVIKYRKLLKNPKIFLFLFALGVSLFIAYTFQTAGLKYTTPTKSAFITGLYIVFTPVFSAMYLKEKPRNFEIIALILSFIGLLYLSQINLRSLGSINFGDILTLLCAISFAFQIVLTEKLVKDLPSLLVTSFQMVVSFILSIPFAFLNSTFNLNTFVFISTLFLGVVASFFAIQTESFALKYIDSTEASLIFILEPVFAYLFSFFILGEKLNVYGIIGSILILTSMFIIAIYNRE</sequence>
<feature type="domain" description="EamA" evidence="7">
    <location>
        <begin position="150"/>
        <end position="282"/>
    </location>
</feature>
<reference evidence="8 9" key="1">
    <citation type="submission" date="2018-01" db="EMBL/GenBank/DDBJ databases">
        <title>Metagenomic assembled genomes from two thermal pools in the Uzon Caldera, Kamchatka, Russia.</title>
        <authorList>
            <person name="Wilkins L."/>
            <person name="Ettinger C."/>
        </authorList>
    </citation>
    <scope>NUCLEOTIDE SEQUENCE [LARGE SCALE GENOMIC DNA]</scope>
    <source>
        <strain evidence="8">ZAV-07</strain>
    </source>
</reference>
<keyword evidence="4 6" id="KW-1133">Transmembrane helix</keyword>
<keyword evidence="5 6" id="KW-0472">Membrane</keyword>
<evidence type="ECO:0000256" key="6">
    <source>
        <dbReference type="SAM" id="Phobius"/>
    </source>
</evidence>
<dbReference type="InterPro" id="IPR051258">
    <property type="entry name" value="Diverse_Substrate_Transporter"/>
</dbReference>
<feature type="transmembrane region" description="Helical" evidence="6">
    <location>
        <begin position="205"/>
        <end position="225"/>
    </location>
</feature>
<dbReference type="GO" id="GO:0005886">
    <property type="term" value="C:plasma membrane"/>
    <property type="evidence" value="ECO:0007669"/>
    <property type="project" value="UniProtKB-SubCell"/>
</dbReference>
<evidence type="ECO:0000313" key="9">
    <source>
        <dbReference type="Proteomes" id="UP000237040"/>
    </source>
</evidence>
<feature type="domain" description="EamA" evidence="7">
    <location>
        <begin position="8"/>
        <end position="138"/>
    </location>
</feature>
<evidence type="ECO:0000256" key="5">
    <source>
        <dbReference type="ARBA" id="ARBA00023136"/>
    </source>
</evidence>
<evidence type="ECO:0000256" key="1">
    <source>
        <dbReference type="ARBA" id="ARBA00004651"/>
    </source>
</evidence>
<accession>A0A2J6WEW8</accession>
<dbReference type="EMBL" id="PNIL01000030">
    <property type="protein sequence ID" value="PMP68014.1"/>
    <property type="molecule type" value="Genomic_DNA"/>
</dbReference>
<feature type="transmembrane region" description="Helical" evidence="6">
    <location>
        <begin position="237"/>
        <end position="259"/>
    </location>
</feature>
<comment type="subcellular location">
    <subcellularLocation>
        <location evidence="1">Cell membrane</location>
        <topology evidence="1">Multi-pass membrane protein</topology>
    </subcellularLocation>
</comment>
<organism evidence="8 9">
    <name type="scientific">Caldisericum exile</name>
    <dbReference type="NCBI Taxonomy" id="693075"/>
    <lineage>
        <taxon>Bacteria</taxon>
        <taxon>Pseudomonadati</taxon>
        <taxon>Caldisericota/Cryosericota group</taxon>
        <taxon>Caldisericota</taxon>
        <taxon>Caldisericia</taxon>
        <taxon>Caldisericales</taxon>
        <taxon>Caldisericaceae</taxon>
        <taxon>Caldisericum</taxon>
    </lineage>
</organism>
<feature type="transmembrane region" description="Helical" evidence="6">
    <location>
        <begin position="96"/>
        <end position="115"/>
    </location>
</feature>
<proteinExistence type="predicted"/>
<keyword evidence="2" id="KW-1003">Cell membrane</keyword>
<evidence type="ECO:0000313" key="8">
    <source>
        <dbReference type="EMBL" id="PMP68014.1"/>
    </source>
</evidence>
<feature type="transmembrane region" description="Helical" evidence="6">
    <location>
        <begin position="265"/>
        <end position="284"/>
    </location>
</feature>
<dbReference type="SUPFAM" id="SSF103481">
    <property type="entry name" value="Multidrug resistance efflux transporter EmrE"/>
    <property type="match status" value="2"/>
</dbReference>
<feature type="transmembrane region" description="Helical" evidence="6">
    <location>
        <begin position="36"/>
        <end position="55"/>
    </location>
</feature>
<feature type="transmembrane region" description="Helical" evidence="6">
    <location>
        <begin position="179"/>
        <end position="199"/>
    </location>
</feature>
<evidence type="ECO:0000256" key="2">
    <source>
        <dbReference type="ARBA" id="ARBA00022475"/>
    </source>
</evidence>
<dbReference type="PANTHER" id="PTHR42920">
    <property type="entry name" value="OS03G0707200 PROTEIN-RELATED"/>
    <property type="match status" value="1"/>
</dbReference>
<dbReference type="InterPro" id="IPR037185">
    <property type="entry name" value="EmrE-like"/>
</dbReference>
<name>A0A2J6WEW8_9BACT</name>